<organism evidence="1 2">
    <name type="scientific">Jaapia argillacea MUCL 33604</name>
    <dbReference type="NCBI Taxonomy" id="933084"/>
    <lineage>
        <taxon>Eukaryota</taxon>
        <taxon>Fungi</taxon>
        <taxon>Dikarya</taxon>
        <taxon>Basidiomycota</taxon>
        <taxon>Agaricomycotina</taxon>
        <taxon>Agaricomycetes</taxon>
        <taxon>Agaricomycetidae</taxon>
        <taxon>Jaapiales</taxon>
        <taxon>Jaapiaceae</taxon>
        <taxon>Jaapia</taxon>
    </lineage>
</organism>
<sequence length="65" mass="7643">PLAYVEWFTPFHSYDPWSDLFFVSPSTRNHRHHAEIISLEHIVCNCNLAPWPGTKINRAWTAHNI</sequence>
<gene>
    <name evidence="1" type="ORF">JAAARDRAFT_86124</name>
</gene>
<feature type="non-terminal residue" evidence="1">
    <location>
        <position position="65"/>
    </location>
</feature>
<dbReference type="EMBL" id="KL197790">
    <property type="protein sequence ID" value="KDQ49300.1"/>
    <property type="molecule type" value="Genomic_DNA"/>
</dbReference>
<protein>
    <submittedName>
        <fullName evidence="1">Uncharacterized protein</fullName>
    </submittedName>
</protein>
<proteinExistence type="predicted"/>
<keyword evidence="2" id="KW-1185">Reference proteome</keyword>
<dbReference type="InParanoid" id="A0A067P628"/>
<accession>A0A067P628</accession>
<evidence type="ECO:0000313" key="2">
    <source>
        <dbReference type="Proteomes" id="UP000027265"/>
    </source>
</evidence>
<reference evidence="2" key="1">
    <citation type="journal article" date="2014" name="Proc. Natl. Acad. Sci. U.S.A.">
        <title>Extensive sampling of basidiomycete genomes demonstrates inadequacy of the white-rot/brown-rot paradigm for wood decay fungi.</title>
        <authorList>
            <person name="Riley R."/>
            <person name="Salamov A.A."/>
            <person name="Brown D.W."/>
            <person name="Nagy L.G."/>
            <person name="Floudas D."/>
            <person name="Held B.W."/>
            <person name="Levasseur A."/>
            <person name="Lombard V."/>
            <person name="Morin E."/>
            <person name="Otillar R."/>
            <person name="Lindquist E.A."/>
            <person name="Sun H."/>
            <person name="LaButti K.M."/>
            <person name="Schmutz J."/>
            <person name="Jabbour D."/>
            <person name="Luo H."/>
            <person name="Baker S.E."/>
            <person name="Pisabarro A.G."/>
            <person name="Walton J.D."/>
            <person name="Blanchette R.A."/>
            <person name="Henrissat B."/>
            <person name="Martin F."/>
            <person name="Cullen D."/>
            <person name="Hibbett D.S."/>
            <person name="Grigoriev I.V."/>
        </authorList>
    </citation>
    <scope>NUCLEOTIDE SEQUENCE [LARGE SCALE GENOMIC DNA]</scope>
    <source>
        <strain evidence="2">MUCL 33604</strain>
    </source>
</reference>
<dbReference type="Proteomes" id="UP000027265">
    <property type="component" value="Unassembled WGS sequence"/>
</dbReference>
<name>A0A067P628_9AGAM</name>
<feature type="non-terminal residue" evidence="1">
    <location>
        <position position="1"/>
    </location>
</feature>
<dbReference type="OrthoDB" id="3244185at2759"/>
<dbReference type="AlphaFoldDB" id="A0A067P628"/>
<dbReference type="HOGENOM" id="CLU_155374_1_1_1"/>
<evidence type="ECO:0000313" key="1">
    <source>
        <dbReference type="EMBL" id="KDQ49300.1"/>
    </source>
</evidence>